<evidence type="ECO:0000313" key="2">
    <source>
        <dbReference type="Proteomes" id="UP000475862"/>
    </source>
</evidence>
<name>A0A6G0U0M9_APHGL</name>
<protein>
    <submittedName>
        <fullName evidence="1">Uncharacterized protein</fullName>
    </submittedName>
</protein>
<evidence type="ECO:0000313" key="1">
    <source>
        <dbReference type="EMBL" id="KAE9541817.1"/>
    </source>
</evidence>
<dbReference type="Proteomes" id="UP000475862">
    <property type="component" value="Unassembled WGS sequence"/>
</dbReference>
<comment type="caution">
    <text evidence="1">The sequence shown here is derived from an EMBL/GenBank/DDBJ whole genome shotgun (WGS) entry which is preliminary data.</text>
</comment>
<sequence>MMTRMTIHQSINYPNFYNKNGLLASGKFYKIMHLFLFLCNDSTQCKDAFGRENICLFSTIKPQNSVDSRSPKFCPLFIGGSLIKFNNFRNNLNYGTYFSFKITLKFKFYKCTFIQQNLQIICTYFISFNECLVLNLLGNLPTQLTSDTVVCLGKVKLITLSIFPVFLQTLTNKNTNSNYFPCIRVVSYVTTTWTFTYHSLRISGVAVKRLILNCVFTIVSSCRSNNCRRLDTGRNNIIEKNQIRFTGHTTTAATTDGDCGASGGAG</sequence>
<dbReference type="EMBL" id="VYZN01000012">
    <property type="protein sequence ID" value="KAE9541817.1"/>
    <property type="molecule type" value="Genomic_DNA"/>
</dbReference>
<gene>
    <name evidence="1" type="ORF">AGLY_003808</name>
</gene>
<proteinExistence type="predicted"/>
<keyword evidence="2" id="KW-1185">Reference proteome</keyword>
<organism evidence="1 2">
    <name type="scientific">Aphis glycines</name>
    <name type="common">Soybean aphid</name>
    <dbReference type="NCBI Taxonomy" id="307491"/>
    <lineage>
        <taxon>Eukaryota</taxon>
        <taxon>Metazoa</taxon>
        <taxon>Ecdysozoa</taxon>
        <taxon>Arthropoda</taxon>
        <taxon>Hexapoda</taxon>
        <taxon>Insecta</taxon>
        <taxon>Pterygota</taxon>
        <taxon>Neoptera</taxon>
        <taxon>Paraneoptera</taxon>
        <taxon>Hemiptera</taxon>
        <taxon>Sternorrhyncha</taxon>
        <taxon>Aphidomorpha</taxon>
        <taxon>Aphidoidea</taxon>
        <taxon>Aphididae</taxon>
        <taxon>Aphidini</taxon>
        <taxon>Aphis</taxon>
        <taxon>Aphis</taxon>
    </lineage>
</organism>
<reference evidence="1 2" key="1">
    <citation type="submission" date="2019-08" db="EMBL/GenBank/DDBJ databases">
        <title>The genome of the soybean aphid Biotype 1, its phylome, world population structure and adaptation to the North American continent.</title>
        <authorList>
            <person name="Giordano R."/>
            <person name="Donthu R.K."/>
            <person name="Hernandez A.G."/>
            <person name="Wright C.L."/>
            <person name="Zimin A.V."/>
        </authorList>
    </citation>
    <scope>NUCLEOTIDE SEQUENCE [LARGE SCALE GENOMIC DNA]</scope>
    <source>
        <tissue evidence="1">Whole aphids</tissue>
    </source>
</reference>
<accession>A0A6G0U0M9</accession>
<dbReference type="AlphaFoldDB" id="A0A6G0U0M9"/>